<evidence type="ECO:0000256" key="13">
    <source>
        <dbReference type="ARBA" id="ARBA00048639"/>
    </source>
</evidence>
<dbReference type="InterPro" id="IPR012135">
    <property type="entry name" value="Dihydroorotate_DH_1_2"/>
</dbReference>
<dbReference type="RefSeq" id="WP_043748106.1">
    <property type="nucleotide sequence ID" value="NZ_AQQX01000003.1"/>
</dbReference>
<keyword evidence="9" id="KW-0288">FMN</keyword>
<dbReference type="SUPFAM" id="SSF51395">
    <property type="entry name" value="FMN-linked oxidoreductases"/>
    <property type="match status" value="1"/>
</dbReference>
<evidence type="ECO:0000256" key="12">
    <source>
        <dbReference type="ARBA" id="ARBA00023136"/>
    </source>
</evidence>
<dbReference type="eggNOG" id="COG0167">
    <property type="taxonomic scope" value="Bacteria"/>
</dbReference>
<dbReference type="NCBIfam" id="NF003652">
    <property type="entry name" value="PRK05286.2-5"/>
    <property type="match status" value="1"/>
</dbReference>
<evidence type="ECO:0000259" key="15">
    <source>
        <dbReference type="Pfam" id="PF01180"/>
    </source>
</evidence>
<keyword evidence="11" id="KW-0560">Oxidoreductase</keyword>
<dbReference type="GO" id="GO:0005737">
    <property type="term" value="C:cytoplasm"/>
    <property type="evidence" value="ECO:0007669"/>
    <property type="project" value="InterPro"/>
</dbReference>
<comment type="cofactor">
    <cofactor evidence="1">
        <name>FMN</name>
        <dbReference type="ChEBI" id="CHEBI:58210"/>
    </cofactor>
</comment>
<reference evidence="16 17" key="1">
    <citation type="journal article" date="2015" name="Antonie Van Leeuwenhoek">
        <title>Pseudooceanicola atlanticus gen. nov. sp. nov., isolated from surface seawater of the Atlantic Ocean and reclassification of Oceanicola batsensis, Oceanicola marinus, Oceanicola nitratireducens, Oceanicola nanhaiensis, Oceanicola antarcticus and Oceanicola flagellatus, as Pseudooceanicola batsensis comb. nov., Pseudooceanicola marinus comb. nov., Pseudooceanicola nitratireducens comb. nov., Pseudooceanicola nanhaiensis comb. nov., Pseudooceanicola antarcticus comb. nov., and Pseudooceanicola flagellatus comb. nov.</title>
        <authorList>
            <person name="Lai Q."/>
            <person name="Li G."/>
            <person name="Liu X."/>
            <person name="Du Y."/>
            <person name="Sun F."/>
            <person name="Shao Z."/>
        </authorList>
    </citation>
    <scope>NUCLEOTIDE SEQUENCE [LARGE SCALE GENOMIC DNA]</scope>
    <source>
        <strain evidence="16 17">22II-s11g</strain>
    </source>
</reference>
<comment type="pathway">
    <text evidence="4">Pyrimidine metabolism; UMP biosynthesis via de novo pathway; orotate from (S)-dihydroorotate (quinone route): step 1/1.</text>
</comment>
<organism evidence="16 17">
    <name type="scientific">Pseudooceanicola atlanticus</name>
    <dbReference type="NCBI Taxonomy" id="1461694"/>
    <lineage>
        <taxon>Bacteria</taxon>
        <taxon>Pseudomonadati</taxon>
        <taxon>Pseudomonadota</taxon>
        <taxon>Alphaproteobacteria</taxon>
        <taxon>Rhodobacterales</taxon>
        <taxon>Paracoccaceae</taxon>
        <taxon>Pseudooceanicola</taxon>
    </lineage>
</organism>
<dbReference type="InterPro" id="IPR001295">
    <property type="entry name" value="Dihydroorotate_DH_CS"/>
</dbReference>
<keyword evidence="17" id="KW-1185">Reference proteome</keyword>
<protein>
    <recommendedName>
        <fullName evidence="7 14">Dihydroorotate dehydrogenase (quinone)</fullName>
        <ecNumber evidence="6 14">1.3.5.2</ecNumber>
    </recommendedName>
</protein>
<dbReference type="InterPro" id="IPR005719">
    <property type="entry name" value="Dihydroorotate_DH_2"/>
</dbReference>
<dbReference type="STRING" id="1461694.ATO9_10450"/>
<dbReference type="GO" id="GO:0006207">
    <property type="term" value="P:'de novo' pyrimidine nucleobase biosynthetic process"/>
    <property type="evidence" value="ECO:0007669"/>
    <property type="project" value="UniProtKB-UniRule"/>
</dbReference>
<dbReference type="EMBL" id="AQQX01000003">
    <property type="protein sequence ID" value="KGM49091.1"/>
    <property type="molecule type" value="Genomic_DNA"/>
</dbReference>
<comment type="subcellular location">
    <subcellularLocation>
        <location evidence="3">Membrane</location>
    </subcellularLocation>
</comment>
<keyword evidence="10" id="KW-0665">Pyrimidine biosynthesis</keyword>
<comment type="similarity">
    <text evidence="5">Belongs to the dihydroorotate dehydrogenase family. Type 2 subfamily.</text>
</comment>
<gene>
    <name evidence="16" type="ORF">ATO9_10450</name>
</gene>
<comment type="catalytic activity">
    <reaction evidence="13">
        <text>(S)-dihydroorotate + a quinone = orotate + a quinol</text>
        <dbReference type="Rhea" id="RHEA:30187"/>
        <dbReference type="ChEBI" id="CHEBI:24646"/>
        <dbReference type="ChEBI" id="CHEBI:30839"/>
        <dbReference type="ChEBI" id="CHEBI:30864"/>
        <dbReference type="ChEBI" id="CHEBI:132124"/>
        <dbReference type="EC" id="1.3.5.2"/>
    </reaction>
</comment>
<dbReference type="Gene3D" id="3.20.20.70">
    <property type="entry name" value="Aldolase class I"/>
    <property type="match status" value="1"/>
</dbReference>
<dbReference type="CDD" id="cd04738">
    <property type="entry name" value="DHOD_2_like"/>
    <property type="match status" value="1"/>
</dbReference>
<sequence length="352" mass="37592">MNFLEQTGMGLLRRMDPEQAHRIALFAMKSGLAPLPGLVTSPRLRTQLAGLNLANPIGLAAGFDKNAEVLSPLSRAGLGFIEVGGVTPRAQPGNPRPRLFRLTEDRAVINRFGFNNDGMEVIADRLSQRPRDAVIGLNLGANKDSDDRAEDFARVLSRCGEFLDFATVNVSSPNTENLRDLQGAAALDALLAGVIEARDWLPRRIPIFLKIAPDLTDAEIVDIARVATNRGLSAIIATNTTLDRSGLSSPHREEKGGLSGAPLFEKSTRVLARLAQVTEGQIPLIGVGGISSAEDAYAKIRAGASAVQLYSAMVFHGLSLGAEIAHGLDRLLERDGFANVADAVGTGMEDWL</sequence>
<evidence type="ECO:0000256" key="9">
    <source>
        <dbReference type="ARBA" id="ARBA00022643"/>
    </source>
</evidence>
<accession>A0A0A0EDN8</accession>
<evidence type="ECO:0000256" key="6">
    <source>
        <dbReference type="ARBA" id="ARBA00012791"/>
    </source>
</evidence>
<dbReference type="AlphaFoldDB" id="A0A0A0EDN8"/>
<dbReference type="InterPro" id="IPR013785">
    <property type="entry name" value="Aldolase_TIM"/>
</dbReference>
<dbReference type="PANTHER" id="PTHR48109">
    <property type="entry name" value="DIHYDROOROTATE DEHYDROGENASE (QUINONE), MITOCHONDRIAL-RELATED"/>
    <property type="match status" value="1"/>
</dbReference>
<dbReference type="OrthoDB" id="9802377at2"/>
<dbReference type="InterPro" id="IPR005720">
    <property type="entry name" value="Dihydroorotate_DH_cat"/>
</dbReference>
<proteinExistence type="inferred from homology"/>
<dbReference type="GO" id="GO:0044205">
    <property type="term" value="P:'de novo' UMP biosynthetic process"/>
    <property type="evidence" value="ECO:0007669"/>
    <property type="project" value="UniProtKB-UniPathway"/>
</dbReference>
<dbReference type="PIRSF" id="PIRSF000164">
    <property type="entry name" value="DHO_oxidase"/>
    <property type="match status" value="1"/>
</dbReference>
<dbReference type="Pfam" id="PF01180">
    <property type="entry name" value="DHO_dh"/>
    <property type="match status" value="1"/>
</dbReference>
<evidence type="ECO:0000256" key="3">
    <source>
        <dbReference type="ARBA" id="ARBA00004370"/>
    </source>
</evidence>
<evidence type="ECO:0000256" key="1">
    <source>
        <dbReference type="ARBA" id="ARBA00001917"/>
    </source>
</evidence>
<evidence type="ECO:0000256" key="14">
    <source>
        <dbReference type="NCBIfam" id="TIGR01036"/>
    </source>
</evidence>
<evidence type="ECO:0000256" key="4">
    <source>
        <dbReference type="ARBA" id="ARBA00005161"/>
    </source>
</evidence>
<dbReference type="NCBIfam" id="TIGR01036">
    <property type="entry name" value="pyrD_sub2"/>
    <property type="match status" value="1"/>
</dbReference>
<evidence type="ECO:0000256" key="8">
    <source>
        <dbReference type="ARBA" id="ARBA00022630"/>
    </source>
</evidence>
<dbReference type="NCBIfam" id="NF003645">
    <property type="entry name" value="PRK05286.1-2"/>
    <property type="match status" value="1"/>
</dbReference>
<keyword evidence="12" id="KW-0472">Membrane</keyword>
<comment type="function">
    <text evidence="2">Catalyzes the conversion of dihydroorotate to orotate with quinone as electron acceptor.</text>
</comment>
<evidence type="ECO:0000256" key="5">
    <source>
        <dbReference type="ARBA" id="ARBA00005359"/>
    </source>
</evidence>
<comment type="caution">
    <text evidence="16">The sequence shown here is derived from an EMBL/GenBank/DDBJ whole genome shotgun (WGS) entry which is preliminary data.</text>
</comment>
<evidence type="ECO:0000256" key="10">
    <source>
        <dbReference type="ARBA" id="ARBA00022975"/>
    </source>
</evidence>
<dbReference type="GO" id="GO:0016020">
    <property type="term" value="C:membrane"/>
    <property type="evidence" value="ECO:0007669"/>
    <property type="project" value="UniProtKB-SubCell"/>
</dbReference>
<keyword evidence="8" id="KW-0285">Flavoprotein</keyword>
<evidence type="ECO:0000313" key="17">
    <source>
        <dbReference type="Proteomes" id="UP000030004"/>
    </source>
</evidence>
<dbReference type="GO" id="GO:0106430">
    <property type="term" value="F:dihydroorotate dehydrogenase (quinone) activity"/>
    <property type="evidence" value="ECO:0007669"/>
    <property type="project" value="UniProtKB-EC"/>
</dbReference>
<evidence type="ECO:0000313" key="16">
    <source>
        <dbReference type="EMBL" id="KGM49091.1"/>
    </source>
</evidence>
<dbReference type="PANTHER" id="PTHR48109:SF4">
    <property type="entry name" value="DIHYDROOROTATE DEHYDROGENASE (QUINONE), MITOCHONDRIAL"/>
    <property type="match status" value="1"/>
</dbReference>
<evidence type="ECO:0000256" key="7">
    <source>
        <dbReference type="ARBA" id="ARBA00018366"/>
    </source>
</evidence>
<evidence type="ECO:0000256" key="2">
    <source>
        <dbReference type="ARBA" id="ARBA00003125"/>
    </source>
</evidence>
<dbReference type="EC" id="1.3.5.2" evidence="6 14"/>
<dbReference type="Proteomes" id="UP000030004">
    <property type="component" value="Unassembled WGS sequence"/>
</dbReference>
<dbReference type="UniPathway" id="UPA00070">
    <property type="reaction ID" value="UER00946"/>
</dbReference>
<dbReference type="InterPro" id="IPR050074">
    <property type="entry name" value="DHO_dehydrogenase"/>
</dbReference>
<dbReference type="PROSITE" id="PS00912">
    <property type="entry name" value="DHODEHASE_2"/>
    <property type="match status" value="1"/>
</dbReference>
<name>A0A0A0EDN8_9RHOB</name>
<dbReference type="PROSITE" id="PS00911">
    <property type="entry name" value="DHODEHASE_1"/>
    <property type="match status" value="1"/>
</dbReference>
<evidence type="ECO:0000256" key="11">
    <source>
        <dbReference type="ARBA" id="ARBA00023002"/>
    </source>
</evidence>
<feature type="domain" description="Dihydroorotate dehydrogenase catalytic" evidence="15">
    <location>
        <begin position="44"/>
        <end position="332"/>
    </location>
</feature>